<dbReference type="Pfam" id="PF06051">
    <property type="entry name" value="DUF928"/>
    <property type="match status" value="1"/>
</dbReference>
<sequence length="279" mass="31428">MTKKTAFTIKILAVRFLTAIFIISSLSTQSQAQLNPGYKVSVKFPQVADRGAPKRTEGSGARGGCDLGENQSQLVKLKAIAPNNNIITSLNPHPAIYVYSQIVNKPVDFQIFELNPEKDIYTTQFSLPQNPGIVKVKLPETLKLQANKIYGWRFIVRCEPAQRDADKFVEGWLEIKSLTAQQLERLENFPENPKLQAQLYSDYGIWHETLEILANWQENHLLKSEWNELLESVELKEFANYSVNSCCQVADSPTTPVNTNDTEIPKTDATKNNSWGGNL</sequence>
<gene>
    <name evidence="3" type="ORF">WJM97_08055</name>
</gene>
<evidence type="ECO:0000313" key="3">
    <source>
        <dbReference type="EMBL" id="WZB89631.1"/>
    </source>
</evidence>
<feature type="chain" id="PRO_5046135306" evidence="2">
    <location>
        <begin position="33"/>
        <end position="279"/>
    </location>
</feature>
<dbReference type="Proteomes" id="UP001483337">
    <property type="component" value="Chromosome"/>
</dbReference>
<evidence type="ECO:0000256" key="2">
    <source>
        <dbReference type="SAM" id="SignalP"/>
    </source>
</evidence>
<keyword evidence="2" id="KW-0732">Signal</keyword>
<evidence type="ECO:0000256" key="1">
    <source>
        <dbReference type="SAM" id="MobiDB-lite"/>
    </source>
</evidence>
<reference evidence="3 4" key="1">
    <citation type="submission" date="2024-04" db="EMBL/GenBank/DDBJ databases">
        <title>Okeanomitos corallinicola gen. &amp; sp. nov. (Nostocales, Cyanobacteria), a new toxic marine heterocyst-forming cyanobacterium from a coral reef.</title>
        <authorList>
            <person name="Li H."/>
            <person name="Li R."/>
            <person name="Kang J."/>
            <person name="Hii K.S."/>
            <person name="Mohamed H.F."/>
            <person name="Xu X."/>
            <person name="Luo Z."/>
        </authorList>
    </citation>
    <scope>NUCLEOTIDE SEQUENCE [LARGE SCALE GENOMIC DNA]</scope>
    <source>
        <strain evidence="3 4">TIOX110</strain>
    </source>
</reference>
<dbReference type="InterPro" id="IPR010328">
    <property type="entry name" value="DUF928"/>
</dbReference>
<proteinExistence type="predicted"/>
<feature type="compositionally biased region" description="Polar residues" evidence="1">
    <location>
        <begin position="253"/>
        <end position="262"/>
    </location>
</feature>
<dbReference type="RefSeq" id="WP_353932529.1">
    <property type="nucleotide sequence ID" value="NZ_CP150886.1"/>
</dbReference>
<feature type="compositionally biased region" description="Polar residues" evidence="1">
    <location>
        <begin position="270"/>
        <end position="279"/>
    </location>
</feature>
<feature type="signal peptide" evidence="2">
    <location>
        <begin position="1"/>
        <end position="32"/>
    </location>
</feature>
<keyword evidence="4" id="KW-1185">Reference proteome</keyword>
<feature type="region of interest" description="Disordered" evidence="1">
    <location>
        <begin position="253"/>
        <end position="279"/>
    </location>
</feature>
<dbReference type="EMBL" id="CP150886">
    <property type="protein sequence ID" value="WZB89631.1"/>
    <property type="molecule type" value="Genomic_DNA"/>
</dbReference>
<evidence type="ECO:0000313" key="4">
    <source>
        <dbReference type="Proteomes" id="UP001483337"/>
    </source>
</evidence>
<protein>
    <submittedName>
        <fullName evidence="3">DUF928 domain-containing protein</fullName>
    </submittedName>
</protein>
<accession>A0ABZ2UW61</accession>
<organism evidence="3 4">
    <name type="scientific">Okeanomitos corallinicola TIOX110</name>
    <dbReference type="NCBI Taxonomy" id="3133117"/>
    <lineage>
        <taxon>Bacteria</taxon>
        <taxon>Bacillati</taxon>
        <taxon>Cyanobacteriota</taxon>
        <taxon>Cyanophyceae</taxon>
        <taxon>Nostocales</taxon>
        <taxon>Aphanizomenonaceae</taxon>
        <taxon>Okeanomitos</taxon>
    </lineage>
</organism>
<name>A0ABZ2UW61_9CYAN</name>